<feature type="region of interest" description="Disordered" evidence="4">
    <location>
        <begin position="728"/>
        <end position="755"/>
    </location>
</feature>
<organism evidence="7 8">
    <name type="scientific">Plectus sambesii</name>
    <dbReference type="NCBI Taxonomy" id="2011161"/>
    <lineage>
        <taxon>Eukaryota</taxon>
        <taxon>Metazoa</taxon>
        <taxon>Ecdysozoa</taxon>
        <taxon>Nematoda</taxon>
        <taxon>Chromadorea</taxon>
        <taxon>Plectida</taxon>
        <taxon>Plectina</taxon>
        <taxon>Plectoidea</taxon>
        <taxon>Plectidae</taxon>
        <taxon>Plectus</taxon>
    </lineage>
</organism>
<dbReference type="GO" id="GO:0005737">
    <property type="term" value="C:cytoplasm"/>
    <property type="evidence" value="ECO:0007669"/>
    <property type="project" value="TreeGrafter"/>
</dbReference>
<evidence type="ECO:0000256" key="1">
    <source>
        <dbReference type="ARBA" id="ARBA00009713"/>
    </source>
</evidence>
<name>A0A914WIV2_9BILA</name>
<dbReference type="PANTHER" id="PTHR16453:SF9">
    <property type="entry name" value="GATOR COMPLEX PROTEIN MIOS"/>
    <property type="match status" value="1"/>
</dbReference>
<accession>A0A914WIV2</accession>
<dbReference type="SUPFAM" id="SSF50978">
    <property type="entry name" value="WD40 repeat-like"/>
    <property type="match status" value="1"/>
</dbReference>
<dbReference type="PANTHER" id="PTHR16453">
    <property type="entry name" value="WD40 DOMAIN-CONTAINING PROTEIN MIO FAMILY MEMBER"/>
    <property type="match status" value="1"/>
</dbReference>
<comment type="similarity">
    <text evidence="1">Belongs to the WD repeat mio family.</text>
</comment>
<dbReference type="Pfam" id="PF21720">
    <property type="entry name" value="MIOS_WD40"/>
    <property type="match status" value="1"/>
</dbReference>
<dbReference type="Pfam" id="PF17034">
    <property type="entry name" value="zinc_ribbon_16"/>
    <property type="match status" value="1"/>
</dbReference>
<keyword evidence="2" id="KW-0853">WD repeat</keyword>
<dbReference type="AlphaFoldDB" id="A0A914WIV2"/>
<dbReference type="WBParaSite" id="PSAMB.scaffold4384size14819.g24138.t1">
    <property type="protein sequence ID" value="PSAMB.scaffold4384size14819.g24138.t1"/>
    <property type="gene ID" value="PSAMB.scaffold4384size14819.g24138"/>
</dbReference>
<dbReference type="InterPro" id="IPR015943">
    <property type="entry name" value="WD40/YVTN_repeat-like_dom_sf"/>
</dbReference>
<feature type="compositionally biased region" description="Low complexity" evidence="4">
    <location>
        <begin position="735"/>
        <end position="747"/>
    </location>
</feature>
<reference evidence="8" key="1">
    <citation type="submission" date="2022-11" db="UniProtKB">
        <authorList>
            <consortium name="WormBaseParasite"/>
        </authorList>
    </citation>
    <scope>IDENTIFICATION</scope>
</reference>
<dbReference type="GO" id="GO:1904263">
    <property type="term" value="P:positive regulation of TORC1 signaling"/>
    <property type="evidence" value="ECO:0007669"/>
    <property type="project" value="TreeGrafter"/>
</dbReference>
<sequence>MLSAYGRDVRWMPKNGDKFLVVSPDCLQLFATDAESGRPTVIAQHQIGPFLRCFDIHPIFEYLVACGYASGRVVLTSPCRDASEPATLAGREFSRSHSRQCQGLAWNPQQQYWLAGGFEKYNRTDYAVLIYDVWSRPASVMTAATVDAAWPDRHGLHKLSWVEGTTTGPQSVAARPLYELAQNETAYSLAWFTQQHRTLVAGLSHRYVRLFDLRDTSKYQQSLTTKSVYGLSVDPFNEHRFCCYVENTLEVYDLRLRNNNKPVFSVNTPNSAPIVKAQWDPVRHNVLTCLTKDSTIIQQYHLIQPANAAAENAEYTHMDRHVGVSFNAKKSHVQGRRTVASFEWHPFVENRLVAVSTFDDPDHLVVDTTVCEHVSVDWSPTGGLAASLGHNMMAFTDPKWPASEVDLSVVMHRRATNNYGQVAGANAFTSCVTLLEKDDAADDSLKWLWRWMERLSNLSRNDDWHYECRFPGVCSMMRARLSQNGTRLEHKQLPDQGLPSTRVYIAMERDRILRACGWGSLTGDRAEIDVVIDKLIEKGTSHPRAAAIALFCLRLKKAIEILTKASDADDEKHTHLRLVAMSLAGYQGTAAMWPELCAKLLPTLTDPYLRAMFVFLSCRKDADTQFEPLLQMSGLALQDRIAFASVHLADHPLIEFLDHTAAAVVQDGDLCGLLLTGIKPTEDCIRLLQNYVDRTGDVQTAALVLIHGGCMAPGSTAPAMLTVAEHPLTPSSTPALRNTSRSASSARLAEEGTGDATPGLNMVEAYLSLLNSWRMWHQRAVLESLVQGRTWTPGAQSADSTSSATTPTHHRIPSQVFLACTFCGKNVIIGRKVARPGQVGPDRARTNACCSCRKPLPRCALCRRHMGTHLPPESDSSSAKGDHFASWFTWCQSCRHGGHVLHLRQWFQTSTECPVTGCGCRCQMLDYKESSL</sequence>
<evidence type="ECO:0000313" key="8">
    <source>
        <dbReference type="WBParaSite" id="PSAMB.scaffold4384size14819.g24138.t1"/>
    </source>
</evidence>
<evidence type="ECO:0000256" key="4">
    <source>
        <dbReference type="SAM" id="MobiDB-lite"/>
    </source>
</evidence>
<evidence type="ECO:0000256" key="2">
    <source>
        <dbReference type="ARBA" id="ARBA00022574"/>
    </source>
</evidence>
<evidence type="ECO:0000256" key="3">
    <source>
        <dbReference type="ARBA" id="ARBA00022737"/>
    </source>
</evidence>
<dbReference type="InterPro" id="IPR031488">
    <property type="entry name" value="Zn_ribbon_mio"/>
</dbReference>
<evidence type="ECO:0000259" key="5">
    <source>
        <dbReference type="Pfam" id="PF17034"/>
    </source>
</evidence>
<proteinExistence type="inferred from homology"/>
<dbReference type="InterPro" id="IPR036322">
    <property type="entry name" value="WD40_repeat_dom_sf"/>
</dbReference>
<feature type="domain" description="MIOS-like alpha-solenoid" evidence="6">
    <location>
        <begin position="411"/>
        <end position="645"/>
    </location>
</feature>
<protein>
    <submittedName>
        <fullName evidence="8">GATOR complex protein MIO zinc-ribbon like domain-containing protein</fullName>
    </submittedName>
</protein>
<dbReference type="Proteomes" id="UP000887566">
    <property type="component" value="Unplaced"/>
</dbReference>
<dbReference type="GO" id="GO:0034198">
    <property type="term" value="P:cellular response to amino acid starvation"/>
    <property type="evidence" value="ECO:0007669"/>
    <property type="project" value="TreeGrafter"/>
</dbReference>
<dbReference type="CDD" id="cd16691">
    <property type="entry name" value="mRING-H2-C3H3C2_Mio"/>
    <property type="match status" value="1"/>
</dbReference>
<keyword evidence="3" id="KW-0677">Repeat</keyword>
<evidence type="ECO:0000313" key="7">
    <source>
        <dbReference type="Proteomes" id="UP000887566"/>
    </source>
</evidence>
<evidence type="ECO:0000259" key="6">
    <source>
        <dbReference type="Pfam" id="PF21719"/>
    </source>
</evidence>
<dbReference type="InterPro" id="IPR049092">
    <property type="entry name" value="MIOS_a-sol"/>
</dbReference>
<keyword evidence="7" id="KW-1185">Reference proteome</keyword>
<dbReference type="Pfam" id="PF21719">
    <property type="entry name" value="MIOS_a-sol"/>
    <property type="match status" value="1"/>
</dbReference>
<feature type="domain" description="GATOR2 complex protein MIO zinc-ribbon like" evidence="5">
    <location>
        <begin position="841"/>
        <end position="923"/>
    </location>
</feature>
<dbReference type="InterPro" id="IPR037593">
    <property type="entry name" value="MIOS/Sea4"/>
</dbReference>
<dbReference type="Gene3D" id="2.130.10.10">
    <property type="entry name" value="YVTN repeat-like/Quinoprotein amine dehydrogenase"/>
    <property type="match status" value="2"/>
</dbReference>